<gene>
    <name evidence="2" type="ORF">LCGC14_0508700</name>
</gene>
<accession>A0A0F9UNH1</accession>
<reference evidence="2" key="1">
    <citation type="journal article" date="2015" name="Nature">
        <title>Complex archaea that bridge the gap between prokaryotes and eukaryotes.</title>
        <authorList>
            <person name="Spang A."/>
            <person name="Saw J.H."/>
            <person name="Jorgensen S.L."/>
            <person name="Zaremba-Niedzwiedzka K."/>
            <person name="Martijn J."/>
            <person name="Lind A.E."/>
            <person name="van Eijk R."/>
            <person name="Schleper C."/>
            <person name="Guy L."/>
            <person name="Ettema T.J."/>
        </authorList>
    </citation>
    <scope>NUCLEOTIDE SEQUENCE</scope>
</reference>
<name>A0A0F9UNH1_9ZZZZ</name>
<evidence type="ECO:0000256" key="1">
    <source>
        <dbReference type="SAM" id="MobiDB-lite"/>
    </source>
</evidence>
<evidence type="ECO:0000313" key="2">
    <source>
        <dbReference type="EMBL" id="KKN62751.1"/>
    </source>
</evidence>
<organism evidence="2">
    <name type="scientific">marine sediment metagenome</name>
    <dbReference type="NCBI Taxonomy" id="412755"/>
    <lineage>
        <taxon>unclassified sequences</taxon>
        <taxon>metagenomes</taxon>
        <taxon>ecological metagenomes</taxon>
    </lineage>
</organism>
<proteinExistence type="predicted"/>
<protein>
    <submittedName>
        <fullName evidence="2">Uncharacterized protein</fullName>
    </submittedName>
</protein>
<sequence length="103" mass="11591">MDDDTKNTNKDNINDDQPTKASLHPSYTPAKDDSLIRIRFAGNTAIPVGVDMHLITPFQLFAISAYLEHEARKMLLRADQEAMMKSNNSSIITPDDPRASRFK</sequence>
<dbReference type="EMBL" id="LAZR01000614">
    <property type="protein sequence ID" value="KKN62751.1"/>
    <property type="molecule type" value="Genomic_DNA"/>
</dbReference>
<feature type="compositionally biased region" description="Basic and acidic residues" evidence="1">
    <location>
        <begin position="1"/>
        <end position="13"/>
    </location>
</feature>
<feature type="region of interest" description="Disordered" evidence="1">
    <location>
        <begin position="1"/>
        <end position="29"/>
    </location>
</feature>
<comment type="caution">
    <text evidence="2">The sequence shown here is derived from an EMBL/GenBank/DDBJ whole genome shotgun (WGS) entry which is preliminary data.</text>
</comment>
<dbReference type="AlphaFoldDB" id="A0A0F9UNH1"/>